<keyword evidence="4" id="KW-1185">Reference proteome</keyword>
<dbReference type="EMBL" id="JACHIT010000002">
    <property type="protein sequence ID" value="MBB5916775.1"/>
    <property type="molecule type" value="Genomic_DNA"/>
</dbReference>
<dbReference type="CDD" id="cd16387">
    <property type="entry name" value="ParB_N_Srx"/>
    <property type="match status" value="1"/>
</dbReference>
<dbReference type="SUPFAM" id="SSF110849">
    <property type="entry name" value="ParB/Sulfiredoxin"/>
    <property type="match status" value="1"/>
</dbReference>
<proteinExistence type="predicted"/>
<feature type="compositionally biased region" description="Low complexity" evidence="2">
    <location>
        <begin position="388"/>
        <end position="398"/>
    </location>
</feature>
<reference evidence="3 4" key="1">
    <citation type="submission" date="2020-08" db="EMBL/GenBank/DDBJ databases">
        <title>Sequencing the genomes of 1000 actinobacteria strains.</title>
        <authorList>
            <person name="Klenk H.-P."/>
        </authorList>
    </citation>
    <scope>NUCLEOTIDE SEQUENCE [LARGE SCALE GENOMIC DNA]</scope>
    <source>
        <strain evidence="3 4">DSM 43582</strain>
    </source>
</reference>
<protein>
    <submittedName>
        <fullName evidence="3">ParB family chromosome partitioning protein</fullName>
    </submittedName>
</protein>
<dbReference type="AlphaFoldDB" id="A0A7W9PIM1"/>
<name>A0A7W9PIM1_9NOCA</name>
<evidence type="ECO:0000256" key="2">
    <source>
        <dbReference type="SAM" id="MobiDB-lite"/>
    </source>
</evidence>
<gene>
    <name evidence="3" type="ORF">BJY24_005687</name>
</gene>
<feature type="region of interest" description="Disordered" evidence="2">
    <location>
        <begin position="385"/>
        <end position="408"/>
    </location>
</feature>
<feature type="compositionally biased region" description="Polar residues" evidence="2">
    <location>
        <begin position="18"/>
        <end position="34"/>
    </location>
</feature>
<evidence type="ECO:0000313" key="3">
    <source>
        <dbReference type="EMBL" id="MBB5916775.1"/>
    </source>
</evidence>
<evidence type="ECO:0000313" key="4">
    <source>
        <dbReference type="Proteomes" id="UP000540412"/>
    </source>
</evidence>
<evidence type="ECO:0000256" key="1">
    <source>
        <dbReference type="SAM" id="Coils"/>
    </source>
</evidence>
<dbReference type="Proteomes" id="UP000540412">
    <property type="component" value="Unassembled WGS sequence"/>
</dbReference>
<comment type="caution">
    <text evidence="3">The sequence shown here is derived from an EMBL/GenBank/DDBJ whole genome shotgun (WGS) entry which is preliminary data.</text>
</comment>
<feature type="region of interest" description="Disordered" evidence="2">
    <location>
        <begin position="1"/>
        <end position="48"/>
    </location>
</feature>
<accession>A0A7W9PIM1</accession>
<feature type="coiled-coil region" evidence="1">
    <location>
        <begin position="413"/>
        <end position="440"/>
    </location>
</feature>
<keyword evidence="1" id="KW-0175">Coiled coil</keyword>
<dbReference type="RefSeq" id="WP_051163403.1">
    <property type="nucleotide sequence ID" value="NZ_JACHIT010000002.1"/>
</dbReference>
<sequence>MSLPTETTLSDAEAVDDTATQPSTAVTAEQMSTEAEQHAGGAADESLLPRIEAKRMDPAELEIGENVRKNFRLEDYPVDTESIRVHGVKDPILAIRMPDGRIVVRDGQVRTLTALAYEQPRVPVWIVDADTSLDEKEAEIERIFEQITLNDRRVPLTDGDRAGGIALALELGASVTRVSKALQTKRDQVKVARKVGGSETARTLVDDGQFDLEQAAVIADYEAVGDTAAVSRLSKVGRTEFPFEARRIANHRAEGREYFAAALPYAEAGFGVLTLYPNLHGPLAEVVLSSELADADGNPVSDTLVHTDPGRWLVHIELDHRPLCIDRETGAIVEHGSVDWSTERDPDREPREGMRHVRDIEKRDHWTPEYFLPLDQIENARLRHASDTDPAADTAGPADDTHDEDEDELAARRAAAQAAVAEAAEAKRQAARRVRELNKQGVAAKEVRMQFERQLLARKTLPQGADKFIAESLAADSGMLAEYNAFNTTLELLGVTGWRPALLSAVEAATPARCRVIVLALVIGALEKRATKEHWRYADAGVRRLLNFLRDAGYPLVPVDLAAAGELEPDTIDIDTPVTEDDTPQAA</sequence>
<dbReference type="InterPro" id="IPR036086">
    <property type="entry name" value="ParB/Sulfiredoxin_sf"/>
</dbReference>
<organism evidence="3 4">
    <name type="scientific">Nocardia transvalensis</name>
    <dbReference type="NCBI Taxonomy" id="37333"/>
    <lineage>
        <taxon>Bacteria</taxon>
        <taxon>Bacillati</taxon>
        <taxon>Actinomycetota</taxon>
        <taxon>Actinomycetes</taxon>
        <taxon>Mycobacteriales</taxon>
        <taxon>Nocardiaceae</taxon>
        <taxon>Nocardia</taxon>
    </lineage>
</organism>
<feature type="compositionally biased region" description="Polar residues" evidence="2">
    <location>
        <begin position="1"/>
        <end position="10"/>
    </location>
</feature>